<dbReference type="EMBL" id="CDHN01000002">
    <property type="protein sequence ID" value="CEJ87745.1"/>
    <property type="molecule type" value="Genomic_DNA"/>
</dbReference>
<dbReference type="OrthoDB" id="3350591at2759"/>
<dbReference type="InterPro" id="IPR022085">
    <property type="entry name" value="OpdG"/>
</dbReference>
<protein>
    <submittedName>
        <fullName evidence="1">Uncharacterized protein</fullName>
    </submittedName>
</protein>
<gene>
    <name evidence="1" type="ORF">VHEMI04502</name>
</gene>
<accession>A0A0A1TGH4</accession>
<dbReference type="HOGENOM" id="CLU_1240893_0_0_1"/>
<keyword evidence="2" id="KW-1185">Reference proteome</keyword>
<reference evidence="1 2" key="1">
    <citation type="journal article" date="2015" name="Genome Announc.">
        <title>Draft Genome Sequence and Gene Annotation of the Entomopathogenic Fungus Verticillium hemipterigenum.</title>
        <authorList>
            <person name="Horn F."/>
            <person name="Habel A."/>
            <person name="Scharf D.H."/>
            <person name="Dworschak J."/>
            <person name="Brakhage A.A."/>
            <person name="Guthke R."/>
            <person name="Hertweck C."/>
            <person name="Linde J."/>
        </authorList>
    </citation>
    <scope>NUCLEOTIDE SEQUENCE [LARGE SCALE GENOMIC DNA]</scope>
</reference>
<dbReference type="Proteomes" id="UP000039046">
    <property type="component" value="Unassembled WGS sequence"/>
</dbReference>
<name>A0A0A1TGH4_9HYPO</name>
<dbReference type="Pfam" id="PF12311">
    <property type="entry name" value="DUF3632"/>
    <property type="match status" value="1"/>
</dbReference>
<dbReference type="STRING" id="1531966.A0A0A1TGH4"/>
<dbReference type="AlphaFoldDB" id="A0A0A1TGH4"/>
<sequence length="223" mass="25831">MGCIATVCSVYPPKHIVHDFLIHFIKALVTLPDQNLHRYANDYEDEDTQFPIVSQIWKCYSIIAEAFYDEAKELNWEYSDVETMGSETQLRWRNFQSFIARLIDVVGCYTSYALHDVLPSSLRYPNLKERVQGGPRRIAGELIAGAYWLETDEACRLFYEHCKEGGQDEDDRCGVWSLKGWDELKSQMVFIAEELKFGPDDLELAEEIRELAISLKTRMDAQN</sequence>
<organism evidence="1 2">
    <name type="scientific">[Torrubiella] hemipterigena</name>
    <dbReference type="NCBI Taxonomy" id="1531966"/>
    <lineage>
        <taxon>Eukaryota</taxon>
        <taxon>Fungi</taxon>
        <taxon>Dikarya</taxon>
        <taxon>Ascomycota</taxon>
        <taxon>Pezizomycotina</taxon>
        <taxon>Sordariomycetes</taxon>
        <taxon>Hypocreomycetidae</taxon>
        <taxon>Hypocreales</taxon>
        <taxon>Clavicipitaceae</taxon>
        <taxon>Clavicipitaceae incertae sedis</taxon>
        <taxon>'Torrubiella' clade</taxon>
    </lineage>
</organism>
<proteinExistence type="predicted"/>
<evidence type="ECO:0000313" key="2">
    <source>
        <dbReference type="Proteomes" id="UP000039046"/>
    </source>
</evidence>
<evidence type="ECO:0000313" key="1">
    <source>
        <dbReference type="EMBL" id="CEJ87745.1"/>
    </source>
</evidence>